<organism evidence="2 3">
    <name type="scientific">Pseudonocardia spirodelae</name>
    <dbReference type="NCBI Taxonomy" id="3133431"/>
    <lineage>
        <taxon>Bacteria</taxon>
        <taxon>Bacillati</taxon>
        <taxon>Actinomycetota</taxon>
        <taxon>Actinomycetes</taxon>
        <taxon>Pseudonocardiales</taxon>
        <taxon>Pseudonocardiaceae</taxon>
        <taxon>Pseudonocardia</taxon>
    </lineage>
</organism>
<dbReference type="InterPro" id="IPR017946">
    <property type="entry name" value="PLC-like_Pdiesterase_TIM-brl"/>
</dbReference>
<proteinExistence type="predicted"/>
<evidence type="ECO:0000313" key="2">
    <source>
        <dbReference type="EMBL" id="MEJ8280797.1"/>
    </source>
</evidence>
<evidence type="ECO:0000313" key="3">
    <source>
        <dbReference type="Proteomes" id="UP001364211"/>
    </source>
</evidence>
<evidence type="ECO:0000259" key="1">
    <source>
        <dbReference type="PROSITE" id="PS51704"/>
    </source>
</evidence>
<dbReference type="Pfam" id="PF03009">
    <property type="entry name" value="GDPD"/>
    <property type="match status" value="1"/>
</dbReference>
<protein>
    <submittedName>
        <fullName evidence="2">Glycerophosphodiester phosphodiesterase family protein</fullName>
    </submittedName>
</protein>
<dbReference type="InterPro" id="IPR030395">
    <property type="entry name" value="GP_PDE_dom"/>
</dbReference>
<comment type="caution">
    <text evidence="2">The sequence shown here is derived from an EMBL/GenBank/DDBJ whole genome shotgun (WGS) entry which is preliminary data.</text>
</comment>
<dbReference type="RefSeq" id="WP_340292335.1">
    <property type="nucleotide sequence ID" value="NZ_JBBJUP010000014.1"/>
</dbReference>
<sequence length="255" mass="26838">MHHPYLDGPYPRAYAHRGWHIGELAGCENTLAAFTAAADHGLRYVEMDVHASADGVPFVHHDPTLDRTTDGAGRIDERPAAELDGVRVTGAHRSEPLPRLAAVLAALPGVRVTVELKSAAVIAPTLAVLDAADAWDRVCLGSFSGRWLSAARAGAGARLCTSMGQAEVVALRARAWGVPGALLPSPAGVFAQVPTTFGPIPVAGDRRFVRAAHRAGHEVHVWTVDDAAAMRELLSIGVDGLLSDRPDLLLDVVGS</sequence>
<feature type="domain" description="GP-PDE" evidence="1">
    <location>
        <begin position="11"/>
        <end position="253"/>
    </location>
</feature>
<dbReference type="SUPFAM" id="SSF51695">
    <property type="entry name" value="PLC-like phosphodiesterases"/>
    <property type="match status" value="1"/>
</dbReference>
<dbReference type="Gene3D" id="3.20.20.190">
    <property type="entry name" value="Phosphatidylinositol (PI) phosphodiesterase"/>
    <property type="match status" value="1"/>
</dbReference>
<dbReference type="Proteomes" id="UP001364211">
    <property type="component" value="Unassembled WGS sequence"/>
</dbReference>
<name>A0ABU8TA23_9PSEU</name>
<gene>
    <name evidence="2" type="ORF">WJX68_17780</name>
</gene>
<dbReference type="PROSITE" id="PS50007">
    <property type="entry name" value="PIPLC_X_DOMAIN"/>
    <property type="match status" value="1"/>
</dbReference>
<keyword evidence="3" id="KW-1185">Reference proteome</keyword>
<accession>A0ABU8TA23</accession>
<dbReference type="PANTHER" id="PTHR43805">
    <property type="entry name" value="GLYCEROPHOSPHORYL DIESTER PHOSPHODIESTERASE"/>
    <property type="match status" value="1"/>
</dbReference>
<dbReference type="PROSITE" id="PS51704">
    <property type="entry name" value="GP_PDE"/>
    <property type="match status" value="1"/>
</dbReference>
<dbReference type="PANTHER" id="PTHR43805:SF1">
    <property type="entry name" value="GP-PDE DOMAIN-CONTAINING PROTEIN"/>
    <property type="match status" value="1"/>
</dbReference>
<reference evidence="2 3" key="1">
    <citation type="submission" date="2024-03" db="EMBL/GenBank/DDBJ databases">
        <title>Draft genome sequence of Pseudonocardia sp. DW16-2.</title>
        <authorList>
            <person name="Duangmal K."/>
        </authorList>
    </citation>
    <scope>NUCLEOTIDE SEQUENCE [LARGE SCALE GENOMIC DNA]</scope>
    <source>
        <strain evidence="2 3">DW16-2</strain>
    </source>
</reference>
<dbReference type="EMBL" id="JBBJUP010000014">
    <property type="protein sequence ID" value="MEJ8280797.1"/>
    <property type="molecule type" value="Genomic_DNA"/>
</dbReference>